<reference evidence="3 4" key="1">
    <citation type="submission" date="2024-01" db="EMBL/GenBank/DDBJ databases">
        <title>Genome assemblies of Stephania.</title>
        <authorList>
            <person name="Yang L."/>
        </authorList>
    </citation>
    <scope>NUCLEOTIDE SEQUENCE [LARGE SCALE GENOMIC DNA]</scope>
    <source>
        <strain evidence="3">JXDWG</strain>
        <tissue evidence="3">Leaf</tissue>
    </source>
</reference>
<comment type="caution">
    <text evidence="3">The sequence shown here is derived from an EMBL/GenBank/DDBJ whole genome shotgun (WGS) entry which is preliminary data.</text>
</comment>
<comment type="similarity">
    <text evidence="1">Belongs to the ABI family.</text>
</comment>
<dbReference type="PANTHER" id="PTHR10460:SF11">
    <property type="entry name" value="PROTEIN ABIL5-RELATED"/>
    <property type="match status" value="1"/>
</dbReference>
<dbReference type="EMBL" id="JBBNAG010000003">
    <property type="protein sequence ID" value="KAK9148747.1"/>
    <property type="molecule type" value="Genomic_DNA"/>
</dbReference>
<proteinExistence type="inferred from homology"/>
<evidence type="ECO:0000313" key="3">
    <source>
        <dbReference type="EMBL" id="KAK9148747.1"/>
    </source>
</evidence>
<gene>
    <name evidence="3" type="ORF">Scep_007504</name>
</gene>
<sequence length="276" mass="31635">MTNNIQNNSKSSVNDTESESHVSKSYFCNGLGAEVAEDEARFYASLRELKGLRSQLYFAADYYKSSFLKAKRRTMVMENTKEYICRAMVTVVDHLGSVYTNLEYRLHEPNIFSDTPLRIDCLKQRLLTCQSHAQNLVLSNLRLDGDLQRYNSNYILPKNSEVEKSNVVPRDIGKYVAPKDMQFCYKLKKEGVPPLIRSNSRKSSSLISKLFPSRNGVKKLGSDSASVVPCRSQEITIPRSPRNYSFFSQDTSKLKRKNKIEESKSLGSKNKPYRFY</sequence>
<comment type="function">
    <text evidence="2">Involved in regulation of actin and microtubule organization. Part of a WAVE complex that activates the Arp2/3 complex.</text>
</comment>
<dbReference type="PANTHER" id="PTHR10460">
    <property type="entry name" value="ABL INTERACTOR FAMILY MEMBER"/>
    <property type="match status" value="1"/>
</dbReference>
<evidence type="ECO:0000256" key="1">
    <source>
        <dbReference type="ARBA" id="ARBA00010020"/>
    </source>
</evidence>
<dbReference type="AlphaFoldDB" id="A0AAP0PLV8"/>
<dbReference type="InterPro" id="IPR028457">
    <property type="entry name" value="ABI"/>
</dbReference>
<protein>
    <submittedName>
        <fullName evidence="3">Uncharacterized protein</fullName>
    </submittedName>
</protein>
<accession>A0AAP0PLV8</accession>
<dbReference type="Gene3D" id="6.10.140.1620">
    <property type="match status" value="1"/>
</dbReference>
<organism evidence="3 4">
    <name type="scientific">Stephania cephalantha</name>
    <dbReference type="NCBI Taxonomy" id="152367"/>
    <lineage>
        <taxon>Eukaryota</taxon>
        <taxon>Viridiplantae</taxon>
        <taxon>Streptophyta</taxon>
        <taxon>Embryophyta</taxon>
        <taxon>Tracheophyta</taxon>
        <taxon>Spermatophyta</taxon>
        <taxon>Magnoliopsida</taxon>
        <taxon>Ranunculales</taxon>
        <taxon>Menispermaceae</taxon>
        <taxon>Menispermoideae</taxon>
        <taxon>Cissampelideae</taxon>
        <taxon>Stephania</taxon>
    </lineage>
</organism>
<keyword evidence="4" id="KW-1185">Reference proteome</keyword>
<evidence type="ECO:0000256" key="2">
    <source>
        <dbReference type="ARBA" id="ARBA00025223"/>
    </source>
</evidence>
<dbReference type="Proteomes" id="UP001419268">
    <property type="component" value="Unassembled WGS sequence"/>
</dbReference>
<evidence type="ECO:0000313" key="4">
    <source>
        <dbReference type="Proteomes" id="UP001419268"/>
    </source>
</evidence>
<name>A0AAP0PLV8_9MAGN</name>